<dbReference type="PANTHER" id="PTHR48111">
    <property type="entry name" value="REGULATOR OF RPOS"/>
    <property type="match status" value="1"/>
</dbReference>
<protein>
    <recommendedName>
        <fullName evidence="11">Heme response regulator HssR</fullName>
    </recommendedName>
</protein>
<feature type="DNA-binding region" description="OmpR/PhoB-type" evidence="13">
    <location>
        <begin position="123"/>
        <end position="219"/>
    </location>
</feature>
<dbReference type="Pfam" id="PF00486">
    <property type="entry name" value="Trans_reg_C"/>
    <property type="match status" value="1"/>
</dbReference>
<feature type="domain" description="Response regulatory" evidence="14">
    <location>
        <begin position="2"/>
        <end position="115"/>
    </location>
</feature>
<dbReference type="InterPro" id="IPR011006">
    <property type="entry name" value="CheY-like_superfamily"/>
</dbReference>
<evidence type="ECO:0000256" key="4">
    <source>
        <dbReference type="ARBA" id="ARBA00023012"/>
    </source>
</evidence>
<evidence type="ECO:0000256" key="7">
    <source>
        <dbReference type="ARBA" id="ARBA00023125"/>
    </source>
</evidence>
<keyword evidence="17" id="KW-1185">Reference proteome</keyword>
<evidence type="ECO:0000256" key="10">
    <source>
        <dbReference type="ARBA" id="ARBA00037471"/>
    </source>
</evidence>
<dbReference type="EMBL" id="JANIEK010000031">
    <property type="protein sequence ID" value="MCT4795640.1"/>
    <property type="molecule type" value="Genomic_DNA"/>
</dbReference>
<evidence type="ECO:0000259" key="15">
    <source>
        <dbReference type="PROSITE" id="PS51755"/>
    </source>
</evidence>
<evidence type="ECO:0000256" key="5">
    <source>
        <dbReference type="ARBA" id="ARBA00023015"/>
    </source>
</evidence>
<dbReference type="Gene3D" id="6.10.250.690">
    <property type="match status" value="1"/>
</dbReference>
<evidence type="ECO:0000313" key="16">
    <source>
        <dbReference type="EMBL" id="MCT4795640.1"/>
    </source>
</evidence>
<keyword evidence="5" id="KW-0805">Transcription regulation</keyword>
<keyword evidence="8" id="KW-0010">Activator</keyword>
<gene>
    <name evidence="16" type="ORF">NQG31_08785</name>
</gene>
<dbReference type="PANTHER" id="PTHR48111:SF49">
    <property type="entry name" value="HEME RESPONSE REGULATOR HSSR"/>
    <property type="match status" value="1"/>
</dbReference>
<dbReference type="Gene3D" id="1.10.10.10">
    <property type="entry name" value="Winged helix-like DNA-binding domain superfamily/Winged helix DNA-binding domain"/>
    <property type="match status" value="1"/>
</dbReference>
<evidence type="ECO:0000256" key="1">
    <source>
        <dbReference type="ARBA" id="ARBA00004496"/>
    </source>
</evidence>
<dbReference type="SMART" id="SM00448">
    <property type="entry name" value="REC"/>
    <property type="match status" value="1"/>
</dbReference>
<evidence type="ECO:0000256" key="9">
    <source>
        <dbReference type="ARBA" id="ARBA00023163"/>
    </source>
</evidence>
<dbReference type="Pfam" id="PF00072">
    <property type="entry name" value="Response_reg"/>
    <property type="match status" value="1"/>
</dbReference>
<dbReference type="InterPro" id="IPR001867">
    <property type="entry name" value="OmpR/PhoB-type_DNA-bd"/>
</dbReference>
<dbReference type="Gene3D" id="3.40.50.2300">
    <property type="match status" value="1"/>
</dbReference>
<name>A0ABT2L150_9BACL</name>
<evidence type="ECO:0000313" key="17">
    <source>
        <dbReference type="Proteomes" id="UP001206821"/>
    </source>
</evidence>
<dbReference type="SMART" id="SM00862">
    <property type="entry name" value="Trans_reg_C"/>
    <property type="match status" value="1"/>
</dbReference>
<evidence type="ECO:0000256" key="6">
    <source>
        <dbReference type="ARBA" id="ARBA00023026"/>
    </source>
</evidence>
<dbReference type="InterPro" id="IPR036388">
    <property type="entry name" value="WH-like_DNA-bd_sf"/>
</dbReference>
<comment type="function">
    <text evidence="10">Member of the two-component regulatory system HssS/HssR involved in intracellular heme homeostasis and tempering of staphylococcal virulence. Phosphorylated HssR binds to a direct repeat sequence within hrtAB promoter and activates the expression of hrtAB, an efflux pump, in response to extracellular heme, hemin, hemoglobin or blood.</text>
</comment>
<reference evidence="16 17" key="1">
    <citation type="submission" date="2022-07" db="EMBL/GenBank/DDBJ databases">
        <title>Genomic and pangenome structural analysis of the polyextremophile Exiguobacterium.</title>
        <authorList>
            <person name="Shen L."/>
        </authorList>
    </citation>
    <scope>NUCLEOTIDE SEQUENCE [LARGE SCALE GENOMIC DNA]</scope>
    <source>
        <strain evidence="16 17">12_1</strain>
    </source>
</reference>
<dbReference type="InterPro" id="IPR039420">
    <property type="entry name" value="WalR-like"/>
</dbReference>
<evidence type="ECO:0000256" key="12">
    <source>
        <dbReference type="PROSITE-ProRule" id="PRU00169"/>
    </source>
</evidence>
<evidence type="ECO:0000256" key="13">
    <source>
        <dbReference type="PROSITE-ProRule" id="PRU01091"/>
    </source>
</evidence>
<evidence type="ECO:0000256" key="3">
    <source>
        <dbReference type="ARBA" id="ARBA00022553"/>
    </source>
</evidence>
<accession>A0ABT2L150</accession>
<evidence type="ECO:0000256" key="11">
    <source>
        <dbReference type="ARBA" id="ARBA00039976"/>
    </source>
</evidence>
<dbReference type="RefSeq" id="WP_034806586.1">
    <property type="nucleotide sequence ID" value="NZ_JBFNEW010000003.1"/>
</dbReference>
<dbReference type="InterPro" id="IPR001789">
    <property type="entry name" value="Sig_transdc_resp-reg_receiver"/>
</dbReference>
<dbReference type="CDD" id="cd00383">
    <property type="entry name" value="trans_reg_C"/>
    <property type="match status" value="1"/>
</dbReference>
<dbReference type="Proteomes" id="UP001206821">
    <property type="component" value="Unassembled WGS sequence"/>
</dbReference>
<dbReference type="PROSITE" id="PS50110">
    <property type="entry name" value="RESPONSE_REGULATORY"/>
    <property type="match status" value="1"/>
</dbReference>
<proteinExistence type="predicted"/>
<keyword evidence="6" id="KW-0843">Virulence</keyword>
<keyword evidence="9" id="KW-0804">Transcription</keyword>
<evidence type="ECO:0000256" key="2">
    <source>
        <dbReference type="ARBA" id="ARBA00022490"/>
    </source>
</evidence>
<dbReference type="SUPFAM" id="SSF52172">
    <property type="entry name" value="CheY-like"/>
    <property type="match status" value="1"/>
</dbReference>
<keyword evidence="3 12" id="KW-0597">Phosphoprotein</keyword>
<comment type="subcellular location">
    <subcellularLocation>
        <location evidence="1">Cytoplasm</location>
    </subcellularLocation>
</comment>
<dbReference type="PROSITE" id="PS51755">
    <property type="entry name" value="OMPR_PHOB"/>
    <property type="match status" value="1"/>
</dbReference>
<comment type="caution">
    <text evidence="16">The sequence shown here is derived from an EMBL/GenBank/DDBJ whole genome shotgun (WGS) entry which is preliminary data.</text>
</comment>
<evidence type="ECO:0000259" key="14">
    <source>
        <dbReference type="PROSITE" id="PS50110"/>
    </source>
</evidence>
<keyword evidence="2" id="KW-0963">Cytoplasm</keyword>
<keyword evidence="4" id="KW-0902">Two-component regulatory system</keyword>
<evidence type="ECO:0000256" key="8">
    <source>
        <dbReference type="ARBA" id="ARBA00023159"/>
    </source>
</evidence>
<organism evidence="16 17">
    <name type="scientific">Exiguobacterium alkaliphilum</name>
    <dbReference type="NCBI Taxonomy" id="1428684"/>
    <lineage>
        <taxon>Bacteria</taxon>
        <taxon>Bacillati</taxon>
        <taxon>Bacillota</taxon>
        <taxon>Bacilli</taxon>
        <taxon>Bacillales</taxon>
        <taxon>Bacillales Family XII. Incertae Sedis</taxon>
        <taxon>Exiguobacterium</taxon>
    </lineage>
</organism>
<dbReference type="CDD" id="cd17574">
    <property type="entry name" value="REC_OmpR"/>
    <property type="match status" value="1"/>
</dbReference>
<keyword evidence="7 13" id="KW-0238">DNA-binding</keyword>
<feature type="modified residue" description="4-aspartylphosphate" evidence="12">
    <location>
        <position position="51"/>
    </location>
</feature>
<feature type="domain" description="OmpR/PhoB-type" evidence="15">
    <location>
        <begin position="123"/>
        <end position="219"/>
    </location>
</feature>
<sequence length="221" mass="25315">MQIMIVEDDEHILRLVDETLRRAGHGTMLVTDPFTAEAAFMADPPDAAVIDILLPGMDGRELCRRMKATLDIPVILLTALGEWDDKRIGFEHGADDYMTKPFIPDELLFRLQAISKRYERTAASSIHAGPLSLDLRHYRVELSGETIHLPKREFELLYQLAAFPSRVFSREELIEHVWGLDFDGDDRTVDVHIKRLRTRLRSDVVSIRTVRGVGYTFEVIE</sequence>